<evidence type="ECO:0008006" key="4">
    <source>
        <dbReference type="Google" id="ProtNLM"/>
    </source>
</evidence>
<organism evidence="2 3">
    <name type="scientific">Arthrobacter bambusae</name>
    <dbReference type="NCBI Taxonomy" id="1338426"/>
    <lineage>
        <taxon>Bacteria</taxon>
        <taxon>Bacillati</taxon>
        <taxon>Actinomycetota</taxon>
        <taxon>Actinomycetes</taxon>
        <taxon>Micrococcales</taxon>
        <taxon>Micrococcaceae</taxon>
        <taxon>Arthrobacter</taxon>
    </lineage>
</organism>
<feature type="region of interest" description="Disordered" evidence="1">
    <location>
        <begin position="123"/>
        <end position="152"/>
    </location>
</feature>
<evidence type="ECO:0000313" key="2">
    <source>
        <dbReference type="EMBL" id="MET4540219.1"/>
    </source>
</evidence>
<comment type="caution">
    <text evidence="2">The sequence shown here is derived from an EMBL/GenBank/DDBJ whole genome shotgun (WGS) entry which is preliminary data.</text>
</comment>
<reference evidence="2 3" key="1">
    <citation type="submission" date="2024-06" db="EMBL/GenBank/DDBJ databases">
        <title>Sorghum-associated microbial communities from plants grown in Nebraska, USA.</title>
        <authorList>
            <person name="Schachtman D."/>
        </authorList>
    </citation>
    <scope>NUCLEOTIDE SEQUENCE [LARGE SCALE GENOMIC DNA]</scope>
    <source>
        <strain evidence="2 3">3552</strain>
    </source>
</reference>
<evidence type="ECO:0000256" key="1">
    <source>
        <dbReference type="SAM" id="MobiDB-lite"/>
    </source>
</evidence>
<protein>
    <recommendedName>
        <fullName evidence="4">PASTA domain-containing protein</fullName>
    </recommendedName>
</protein>
<dbReference type="Proteomes" id="UP001549307">
    <property type="component" value="Unassembled WGS sequence"/>
</dbReference>
<name>A0ABV2P618_9MICC</name>
<sequence>MDPEQARTEYFELFNKIQALAPGDWGVAPPSEFQGDACRLPDGTDGTQFSVNTSRSPLSREEMDALHEKVKEQFVTTGFTVQQSTDGGENFVRRTTVSGPEKFVMGITTGKYGIALSGNTRCVPGSSGEGTAPSTSQTTATNTLPEDGKGATMTPDEARTEFFGLLDEIQAMAPGDWTTKDVPAGGYCNFQGTGNGKEFGGSRTRDPLSVTDREVLRQKVEEFYKSHGYSVKVFDQSTATDKLIITNGFGPDGLVLQVYTGDLGTTVGGNSRCVPDPQGSK</sequence>
<proteinExistence type="predicted"/>
<gene>
    <name evidence="2" type="ORF">ABIE37_002000</name>
</gene>
<dbReference type="EMBL" id="JBEPSN010000004">
    <property type="protein sequence ID" value="MET4540219.1"/>
    <property type="molecule type" value="Genomic_DNA"/>
</dbReference>
<accession>A0ABV2P618</accession>
<keyword evidence="3" id="KW-1185">Reference proteome</keyword>
<feature type="compositionally biased region" description="Polar residues" evidence="1">
    <location>
        <begin position="132"/>
        <end position="144"/>
    </location>
</feature>
<evidence type="ECO:0000313" key="3">
    <source>
        <dbReference type="Proteomes" id="UP001549307"/>
    </source>
</evidence>